<dbReference type="GO" id="GO:0004553">
    <property type="term" value="F:hydrolase activity, hydrolyzing O-glycosyl compounds"/>
    <property type="evidence" value="ECO:0007669"/>
    <property type="project" value="InterPro"/>
</dbReference>
<proteinExistence type="predicted"/>
<keyword evidence="3" id="KW-1185">Reference proteome</keyword>
<dbReference type="GO" id="GO:0000272">
    <property type="term" value="P:polysaccharide catabolic process"/>
    <property type="evidence" value="ECO:0007669"/>
    <property type="project" value="InterPro"/>
</dbReference>
<dbReference type="PROSITE" id="PS00018">
    <property type="entry name" value="EF_HAND_1"/>
    <property type="match status" value="2"/>
</dbReference>
<protein>
    <recommendedName>
        <fullName evidence="1">LTD domain-containing protein</fullName>
    </recommendedName>
</protein>
<evidence type="ECO:0000259" key="1">
    <source>
        <dbReference type="Pfam" id="PF00932"/>
    </source>
</evidence>
<dbReference type="Proteomes" id="UP000317909">
    <property type="component" value="Chromosome"/>
</dbReference>
<dbReference type="KEGG" id="llh:I41_06750"/>
<reference evidence="2 3" key="1">
    <citation type="submission" date="2019-02" db="EMBL/GenBank/DDBJ databases">
        <title>Deep-cultivation of Planctomycetes and their phenomic and genomic characterization uncovers novel biology.</title>
        <authorList>
            <person name="Wiegand S."/>
            <person name="Jogler M."/>
            <person name="Boedeker C."/>
            <person name="Pinto D."/>
            <person name="Vollmers J."/>
            <person name="Rivas-Marin E."/>
            <person name="Kohn T."/>
            <person name="Peeters S.H."/>
            <person name="Heuer A."/>
            <person name="Rast P."/>
            <person name="Oberbeckmann S."/>
            <person name="Bunk B."/>
            <person name="Jeske O."/>
            <person name="Meyerdierks A."/>
            <person name="Storesund J.E."/>
            <person name="Kallscheuer N."/>
            <person name="Luecker S."/>
            <person name="Lage O.M."/>
            <person name="Pohl T."/>
            <person name="Merkel B.J."/>
            <person name="Hornburger P."/>
            <person name="Mueller R.-W."/>
            <person name="Bruemmer F."/>
            <person name="Labrenz M."/>
            <person name="Spormann A.M."/>
            <person name="Op den Camp H."/>
            <person name="Overmann J."/>
            <person name="Amann R."/>
            <person name="Jetten M.S.M."/>
            <person name="Mascher T."/>
            <person name="Medema M.H."/>
            <person name="Devos D.P."/>
            <person name="Kaster A.-K."/>
            <person name="Ovreas L."/>
            <person name="Rohde M."/>
            <person name="Galperin M.Y."/>
            <person name="Jogler C."/>
        </authorList>
    </citation>
    <scope>NUCLEOTIDE SEQUENCE [LARGE SCALE GENOMIC DNA]</scope>
    <source>
        <strain evidence="2 3">I41</strain>
    </source>
</reference>
<dbReference type="InterPro" id="IPR018247">
    <property type="entry name" value="EF_Hand_1_Ca_BS"/>
</dbReference>
<accession>A0A517TT09</accession>
<feature type="domain" description="LTD" evidence="1">
    <location>
        <begin position="246"/>
        <end position="338"/>
    </location>
</feature>
<dbReference type="EMBL" id="CP036339">
    <property type="protein sequence ID" value="QDT71517.1"/>
    <property type="molecule type" value="Genomic_DNA"/>
</dbReference>
<sequence length="546" mass="56028">MVPASTRERTDWCRIAAFVTVLAAGIHESGHAQLVVTEAMVNPKSADDAVWEWIEVRNEGQTPVDLNGALFAKLGEVENTKADVSTVTAANTIIPAGGMAVLYDGDGSAFNDQLFRQAWSLGAGVPLIAVDGFPGLANSGTGRNFGLWLDAASYAQSLADDGQGTQRVSSFAGAACNLDYSVGFPSVSVNGASIAWNGLGAYGDGANWAVTAAGSGVITSVPVIAPGTPVNNPLDIGNPGRVAPGSATPGLLISEIMYDPASPDGTWEWVELYNNTGATINFGATPYVFHDTTTSDGGDLTAANIASGVLGQGKTAVLFKSGLNIDQMKSAWDPGNALGTLFIPVDDFPSLNNSGDTIAVWDSLADYLIDAASTTPSRTTTQAITSLTYDDSAPWPTTTSRQSIHLVNLASPASNGASWARSVLDDLAGSANAAQVFDSVAIHPGGDLGTPGTFGAAETTIDADFNNDGIVNGADLLIWQRGFGVGVSRAAGDADGDGAVNAADLAWWKSTFGTPFGAAVAIPEPTAIVIGGTLFPVLAKRRRGAN</sequence>
<dbReference type="SUPFAM" id="SSF63446">
    <property type="entry name" value="Type I dockerin domain"/>
    <property type="match status" value="1"/>
</dbReference>
<organism evidence="2 3">
    <name type="scientific">Lacipirellula limnantheis</name>
    <dbReference type="NCBI Taxonomy" id="2528024"/>
    <lineage>
        <taxon>Bacteria</taxon>
        <taxon>Pseudomonadati</taxon>
        <taxon>Planctomycetota</taxon>
        <taxon>Planctomycetia</taxon>
        <taxon>Pirellulales</taxon>
        <taxon>Lacipirellulaceae</taxon>
        <taxon>Lacipirellula</taxon>
    </lineage>
</organism>
<evidence type="ECO:0000313" key="2">
    <source>
        <dbReference type="EMBL" id="QDT71517.1"/>
    </source>
</evidence>
<dbReference type="AlphaFoldDB" id="A0A517TT09"/>
<name>A0A517TT09_9BACT</name>
<dbReference type="Pfam" id="PF00404">
    <property type="entry name" value="Dockerin_1"/>
    <property type="match status" value="1"/>
</dbReference>
<dbReference type="Pfam" id="PF00932">
    <property type="entry name" value="LTD"/>
    <property type="match status" value="1"/>
</dbReference>
<gene>
    <name evidence="2" type="ORF">I41_06750</name>
</gene>
<dbReference type="InterPro" id="IPR036439">
    <property type="entry name" value="Dockerin_dom_sf"/>
</dbReference>
<evidence type="ECO:0000313" key="3">
    <source>
        <dbReference type="Proteomes" id="UP000317909"/>
    </source>
</evidence>
<dbReference type="InterPro" id="IPR002105">
    <property type="entry name" value="Dockerin_1_rpt"/>
</dbReference>
<dbReference type="InterPro" id="IPR001322">
    <property type="entry name" value="Lamin_tail_dom"/>
</dbReference>